<protein>
    <submittedName>
        <fullName evidence="2">Uncharacterized protein</fullName>
    </submittedName>
</protein>
<organism evidence="2 3">
    <name type="scientific">Trypanosoma rangeli</name>
    <dbReference type="NCBI Taxonomy" id="5698"/>
    <lineage>
        <taxon>Eukaryota</taxon>
        <taxon>Discoba</taxon>
        <taxon>Euglenozoa</taxon>
        <taxon>Kinetoplastea</taxon>
        <taxon>Metakinetoplastina</taxon>
        <taxon>Trypanosomatida</taxon>
        <taxon>Trypanosomatidae</taxon>
        <taxon>Trypanosoma</taxon>
        <taxon>Herpetosoma</taxon>
    </lineage>
</organism>
<comment type="caution">
    <text evidence="2">The sequence shown here is derived from an EMBL/GenBank/DDBJ whole genome shotgun (WGS) entry which is preliminary data.</text>
</comment>
<feature type="compositionally biased region" description="Polar residues" evidence="1">
    <location>
        <begin position="288"/>
        <end position="305"/>
    </location>
</feature>
<evidence type="ECO:0000256" key="1">
    <source>
        <dbReference type="SAM" id="MobiDB-lite"/>
    </source>
</evidence>
<dbReference type="VEuPathDB" id="TriTrypDB:TRSC58_00908"/>
<sequence length="330" mass="35891">MIRLFKSLKQNYFFILSTSTASLPARSTGHRECFFLFLHVTCSVGKHEGTAVSSAIVRVVDILHVNSDGHPLFDFLPPGSFAPHAKMSETAAAAAKTKATEEVFVFSRDMMYCAEATVYTVPCVLSCRASTQAVQMKAGFETPSGNMHHAGLDLKKFLNDEKKMTTQFVELSLLQCVPHPLSGETSRMSAVIVISFLHGPTLAAVVYHSGASGRRWECQLLLATARTTAEVAPPFVRLVPRAVPCGGGEPICWLQDAAGHWHSLMCRETSDLKSDSRKVKKSPLHSLDSPQRSMQDALGSSNCASGNNGVEEVTVLWDGNDRLFTLAPCC</sequence>
<name>A0A422NDI5_TRYRA</name>
<feature type="region of interest" description="Disordered" evidence="1">
    <location>
        <begin position="276"/>
        <end position="305"/>
    </location>
</feature>
<dbReference type="GeneID" id="40329541"/>
<dbReference type="RefSeq" id="XP_029237574.1">
    <property type="nucleotide sequence ID" value="XM_029382481.1"/>
</dbReference>
<dbReference type="AlphaFoldDB" id="A0A422NDI5"/>
<keyword evidence="3" id="KW-1185">Reference proteome</keyword>
<dbReference type="EMBL" id="MKGL01000191">
    <property type="protein sequence ID" value="RNF03550.1"/>
    <property type="molecule type" value="Genomic_DNA"/>
</dbReference>
<dbReference type="OrthoDB" id="10489296at2759"/>
<reference evidence="2 3" key="1">
    <citation type="journal article" date="2018" name="BMC Genomics">
        <title>Genomic comparison of Trypanosoma conorhini and Trypanosoma rangeli to Trypanosoma cruzi strains of high and low virulence.</title>
        <authorList>
            <person name="Bradwell K.R."/>
            <person name="Koparde V.N."/>
            <person name="Matveyev A.V."/>
            <person name="Serrano M.G."/>
            <person name="Alves J.M."/>
            <person name="Parikh H."/>
            <person name="Huang B."/>
            <person name="Lee V."/>
            <person name="Espinosa-Alvarez O."/>
            <person name="Ortiz P.A."/>
            <person name="Costa-Martins A.G."/>
            <person name="Teixeira M.M."/>
            <person name="Buck G.A."/>
        </authorList>
    </citation>
    <scope>NUCLEOTIDE SEQUENCE [LARGE SCALE GENOMIC DNA]</scope>
    <source>
        <strain evidence="2 3">AM80</strain>
    </source>
</reference>
<accession>A0A422NDI5</accession>
<evidence type="ECO:0000313" key="2">
    <source>
        <dbReference type="EMBL" id="RNF03550.1"/>
    </source>
</evidence>
<evidence type="ECO:0000313" key="3">
    <source>
        <dbReference type="Proteomes" id="UP000283634"/>
    </source>
</evidence>
<proteinExistence type="predicted"/>
<dbReference type="Proteomes" id="UP000283634">
    <property type="component" value="Unassembled WGS sequence"/>
</dbReference>
<gene>
    <name evidence="2" type="ORF">TraAM80_05608</name>
</gene>